<dbReference type="Proteomes" id="UP000250140">
    <property type="component" value="Unassembled WGS sequence"/>
</dbReference>
<gene>
    <name evidence="1" type="ORF">AOQ84DRAFT_276039</name>
</gene>
<sequence length="187" mass="21317">ENLLSQVHAYDEDHKHSSSFRPRTERLSKLLGLLNRFMAGICTTVQANPDPSSIIVGAVQVVISLAIECVTFFDRLTGMLCRFTDYLEPLAEYAKTSKDSELIRQTLASAYGDLLKFCRDARRVFIDSNGIKRRWTSMLTFLRVQWEPFDCKFGDIELKFRHHVAVLGQSAQALQLNKTQTAEERDA</sequence>
<feature type="non-terminal residue" evidence="1">
    <location>
        <position position="1"/>
    </location>
</feature>
<dbReference type="AlphaFoldDB" id="A0A8E2F714"/>
<dbReference type="EMBL" id="KV749022">
    <property type="protein sequence ID" value="OCL11619.1"/>
    <property type="molecule type" value="Genomic_DNA"/>
</dbReference>
<protein>
    <submittedName>
        <fullName evidence="1">Uncharacterized protein</fullName>
    </submittedName>
</protein>
<reference evidence="1 2" key="1">
    <citation type="journal article" date="2016" name="Nat. Commun.">
        <title>Ectomycorrhizal ecology is imprinted in the genome of the dominant symbiotic fungus Cenococcum geophilum.</title>
        <authorList>
            <consortium name="DOE Joint Genome Institute"/>
            <person name="Peter M."/>
            <person name="Kohler A."/>
            <person name="Ohm R.A."/>
            <person name="Kuo A."/>
            <person name="Krutzmann J."/>
            <person name="Morin E."/>
            <person name="Arend M."/>
            <person name="Barry K.W."/>
            <person name="Binder M."/>
            <person name="Choi C."/>
            <person name="Clum A."/>
            <person name="Copeland A."/>
            <person name="Grisel N."/>
            <person name="Haridas S."/>
            <person name="Kipfer T."/>
            <person name="LaButti K."/>
            <person name="Lindquist E."/>
            <person name="Lipzen A."/>
            <person name="Maire R."/>
            <person name="Meier B."/>
            <person name="Mihaltcheva S."/>
            <person name="Molinier V."/>
            <person name="Murat C."/>
            <person name="Poggeler S."/>
            <person name="Quandt C.A."/>
            <person name="Sperisen C."/>
            <person name="Tritt A."/>
            <person name="Tisserant E."/>
            <person name="Crous P.W."/>
            <person name="Henrissat B."/>
            <person name="Nehls U."/>
            <person name="Egli S."/>
            <person name="Spatafora J.W."/>
            <person name="Grigoriev I.V."/>
            <person name="Martin F.M."/>
        </authorList>
    </citation>
    <scope>NUCLEOTIDE SEQUENCE [LARGE SCALE GENOMIC DNA]</scope>
    <source>
        <strain evidence="1 2">CBS 207.34</strain>
    </source>
</reference>
<dbReference type="OrthoDB" id="4772757at2759"/>
<keyword evidence="2" id="KW-1185">Reference proteome</keyword>
<organism evidence="1 2">
    <name type="scientific">Glonium stellatum</name>
    <dbReference type="NCBI Taxonomy" id="574774"/>
    <lineage>
        <taxon>Eukaryota</taxon>
        <taxon>Fungi</taxon>
        <taxon>Dikarya</taxon>
        <taxon>Ascomycota</taxon>
        <taxon>Pezizomycotina</taxon>
        <taxon>Dothideomycetes</taxon>
        <taxon>Pleosporomycetidae</taxon>
        <taxon>Gloniales</taxon>
        <taxon>Gloniaceae</taxon>
        <taxon>Glonium</taxon>
    </lineage>
</organism>
<evidence type="ECO:0000313" key="2">
    <source>
        <dbReference type="Proteomes" id="UP000250140"/>
    </source>
</evidence>
<accession>A0A8E2F714</accession>
<name>A0A8E2F714_9PEZI</name>
<evidence type="ECO:0000313" key="1">
    <source>
        <dbReference type="EMBL" id="OCL11619.1"/>
    </source>
</evidence>
<feature type="non-terminal residue" evidence="1">
    <location>
        <position position="187"/>
    </location>
</feature>
<proteinExistence type="predicted"/>